<dbReference type="GO" id="GO:0005789">
    <property type="term" value="C:endoplasmic reticulum membrane"/>
    <property type="evidence" value="ECO:0007669"/>
    <property type="project" value="InterPro"/>
</dbReference>
<evidence type="ECO:0000256" key="1">
    <source>
        <dbReference type="ARBA" id="ARBA00004211"/>
    </source>
</evidence>
<evidence type="ECO:0000256" key="5">
    <source>
        <dbReference type="ARBA" id="ARBA00023136"/>
    </source>
</evidence>
<evidence type="ECO:0000256" key="2">
    <source>
        <dbReference type="ARBA" id="ARBA00008932"/>
    </source>
</evidence>
<protein>
    <recommendedName>
        <fullName evidence="6">Major sperm protein</fullName>
    </recommendedName>
</protein>
<dbReference type="InterPro" id="IPR000535">
    <property type="entry name" value="MSP_dom"/>
</dbReference>
<evidence type="ECO:0000313" key="9">
    <source>
        <dbReference type="Proteomes" id="UP000274131"/>
    </source>
</evidence>
<accession>A0A0N4UYX8</accession>
<dbReference type="SUPFAM" id="SSF49354">
    <property type="entry name" value="PapD-like"/>
    <property type="match status" value="1"/>
</dbReference>
<dbReference type="PANTHER" id="PTHR10809">
    <property type="entry name" value="VESICLE-ASSOCIATED MEMBRANE PROTEIN-ASSOCIATED PROTEIN"/>
    <property type="match status" value="1"/>
</dbReference>
<evidence type="ECO:0000256" key="3">
    <source>
        <dbReference type="ARBA" id="ARBA00022692"/>
    </source>
</evidence>
<keyword evidence="5" id="KW-0472">Membrane</keyword>
<evidence type="ECO:0000313" key="8">
    <source>
        <dbReference type="EMBL" id="VDD87366.1"/>
    </source>
</evidence>
<dbReference type="GO" id="GO:0033149">
    <property type="term" value="F:FFAT motif binding"/>
    <property type="evidence" value="ECO:0007669"/>
    <property type="project" value="TreeGrafter"/>
</dbReference>
<dbReference type="Proteomes" id="UP000274131">
    <property type="component" value="Unassembled WGS sequence"/>
</dbReference>
<dbReference type="GO" id="GO:0061817">
    <property type="term" value="P:endoplasmic reticulum-plasma membrane tethering"/>
    <property type="evidence" value="ECO:0007669"/>
    <property type="project" value="TreeGrafter"/>
</dbReference>
<dbReference type="STRING" id="51028.A0A0N4UYX8"/>
<dbReference type="PROSITE" id="PS50202">
    <property type="entry name" value="MSP"/>
    <property type="match status" value="1"/>
</dbReference>
<dbReference type="GO" id="GO:0005886">
    <property type="term" value="C:plasma membrane"/>
    <property type="evidence" value="ECO:0007669"/>
    <property type="project" value="TreeGrafter"/>
</dbReference>
<dbReference type="Gene3D" id="2.60.40.10">
    <property type="entry name" value="Immunoglobulins"/>
    <property type="match status" value="1"/>
</dbReference>
<keyword evidence="9" id="KW-1185">Reference proteome</keyword>
<evidence type="ECO:0000256" key="4">
    <source>
        <dbReference type="ARBA" id="ARBA00022989"/>
    </source>
</evidence>
<reference evidence="8 9" key="2">
    <citation type="submission" date="2018-10" db="EMBL/GenBank/DDBJ databases">
        <authorList>
            <consortium name="Pathogen Informatics"/>
        </authorList>
    </citation>
    <scope>NUCLEOTIDE SEQUENCE [LARGE SCALE GENOMIC DNA]</scope>
</reference>
<evidence type="ECO:0000259" key="7">
    <source>
        <dbReference type="PROSITE" id="PS50202"/>
    </source>
</evidence>
<sequence length="176" mass="20125">GFHLGFLGPFTEVVTCPLDLFNPSNRSVIFKVKTTVPKRYCVRPNSGIIKSNEKSSVSIMLQPSDTANAEEEKTKHKFMVQSMYVPEEEYSLDTIWKTTDPSEIMDTRLKVVFKPSDEAPHHEEVPTEAVHQEKVLILNEFCETHCFVIDKSKCVLFTFHKDLNLRKVGLEPPANR</sequence>
<reference evidence="10" key="1">
    <citation type="submission" date="2017-02" db="UniProtKB">
        <authorList>
            <consortium name="WormBaseParasite"/>
        </authorList>
    </citation>
    <scope>IDENTIFICATION</scope>
</reference>
<dbReference type="AlphaFoldDB" id="A0A0N4UYX8"/>
<dbReference type="Pfam" id="PF00635">
    <property type="entry name" value="Motile_Sperm"/>
    <property type="match status" value="1"/>
</dbReference>
<evidence type="ECO:0000313" key="10">
    <source>
        <dbReference type="WBParaSite" id="EVEC_0000280101-mRNA-1"/>
    </source>
</evidence>
<dbReference type="OrthoDB" id="264603at2759"/>
<dbReference type="EMBL" id="UXUI01007393">
    <property type="protein sequence ID" value="VDD87366.1"/>
    <property type="molecule type" value="Genomic_DNA"/>
</dbReference>
<keyword evidence="3" id="KW-0812">Transmembrane</keyword>
<dbReference type="InterPro" id="IPR008962">
    <property type="entry name" value="PapD-like_sf"/>
</dbReference>
<comment type="function">
    <text evidence="6">Central component in molecular interactions underlying sperm crawling. Forms an extensive filament system that extends from sperm villipoda, along the leading edge of the pseudopod.</text>
</comment>
<dbReference type="GO" id="GO:0090158">
    <property type="term" value="P:endoplasmic reticulum membrane organization"/>
    <property type="evidence" value="ECO:0007669"/>
    <property type="project" value="TreeGrafter"/>
</dbReference>
<comment type="subcellular location">
    <subcellularLocation>
        <location evidence="1">Membrane</location>
        <topology evidence="1">Single-pass type IV membrane protein</topology>
    </subcellularLocation>
</comment>
<keyword evidence="6" id="KW-0206">Cytoskeleton</keyword>
<dbReference type="InterPro" id="IPR016763">
    <property type="entry name" value="VAP"/>
</dbReference>
<keyword evidence="6" id="KW-0963">Cytoplasm</keyword>
<name>A0A0N4UYX8_ENTVE</name>
<proteinExistence type="inferred from homology"/>
<gene>
    <name evidence="8" type="ORF">EVEC_LOCUS2509</name>
</gene>
<dbReference type="WBParaSite" id="EVEC_0000280101-mRNA-1">
    <property type="protein sequence ID" value="EVEC_0000280101-mRNA-1"/>
    <property type="gene ID" value="EVEC_0000280101"/>
</dbReference>
<dbReference type="InterPro" id="IPR013783">
    <property type="entry name" value="Ig-like_fold"/>
</dbReference>
<dbReference type="PANTHER" id="PTHR10809:SF6">
    <property type="entry name" value="AT11025P-RELATED"/>
    <property type="match status" value="1"/>
</dbReference>
<evidence type="ECO:0000256" key="6">
    <source>
        <dbReference type="RuleBase" id="RU003425"/>
    </source>
</evidence>
<comment type="similarity">
    <text evidence="2">Belongs to the VAMP-associated protein (VAP) (TC 9.B.17) family.</text>
</comment>
<keyword evidence="4" id="KW-1133">Transmembrane helix</keyword>
<feature type="domain" description="MSP" evidence="7">
    <location>
        <begin position="1"/>
        <end position="114"/>
    </location>
</feature>
<organism evidence="10">
    <name type="scientific">Enterobius vermicularis</name>
    <name type="common">Human pinworm</name>
    <dbReference type="NCBI Taxonomy" id="51028"/>
    <lineage>
        <taxon>Eukaryota</taxon>
        <taxon>Metazoa</taxon>
        <taxon>Ecdysozoa</taxon>
        <taxon>Nematoda</taxon>
        <taxon>Chromadorea</taxon>
        <taxon>Rhabditida</taxon>
        <taxon>Spirurina</taxon>
        <taxon>Oxyuridomorpha</taxon>
        <taxon>Oxyuroidea</taxon>
        <taxon>Oxyuridae</taxon>
        <taxon>Enterobius</taxon>
    </lineage>
</organism>